<dbReference type="GO" id="GO:0005886">
    <property type="term" value="C:plasma membrane"/>
    <property type="evidence" value="ECO:0007669"/>
    <property type="project" value="UniProtKB-SubCell"/>
</dbReference>
<dbReference type="GO" id="GO:0051607">
    <property type="term" value="P:defense response to virus"/>
    <property type="evidence" value="ECO:0007669"/>
    <property type="project" value="UniProtKB-KW"/>
</dbReference>
<dbReference type="InterPro" id="IPR043760">
    <property type="entry name" value="PycTM_dom"/>
</dbReference>
<keyword evidence="6" id="KW-0051">Antiviral defense</keyword>
<evidence type="ECO:0000256" key="1">
    <source>
        <dbReference type="ARBA" id="ARBA00004236"/>
    </source>
</evidence>
<keyword evidence="3 9" id="KW-0812">Transmembrane</keyword>
<dbReference type="InterPro" id="IPR003607">
    <property type="entry name" value="HD/PDEase_dom"/>
</dbReference>
<organism evidence="11 12">
    <name type="scientific">Flavobacterium succinicans</name>
    <dbReference type="NCBI Taxonomy" id="29536"/>
    <lineage>
        <taxon>Bacteria</taxon>
        <taxon>Pseudomonadati</taxon>
        <taxon>Bacteroidota</taxon>
        <taxon>Flavobacteriia</taxon>
        <taxon>Flavobacteriales</taxon>
        <taxon>Flavobacteriaceae</taxon>
        <taxon>Flavobacterium</taxon>
    </lineage>
</organism>
<proteinExistence type="predicted"/>
<dbReference type="InterPro" id="IPR006674">
    <property type="entry name" value="HD_domain"/>
</dbReference>
<evidence type="ECO:0000259" key="10">
    <source>
        <dbReference type="SMART" id="SM00471"/>
    </source>
</evidence>
<dbReference type="Gene3D" id="1.10.3210.10">
    <property type="entry name" value="Hypothetical protein af1432"/>
    <property type="match status" value="1"/>
</dbReference>
<comment type="subcellular location">
    <subcellularLocation>
        <location evidence="1">Cell membrane</location>
    </subcellularLocation>
</comment>
<sequence length="396" mass="45597">MILIAKAQDFVTSLLKDKLSSEYTYHNLTHTQGVVAAVTTLCQEEKVEGEEREALLIAAWFHDTGFITSCKNHEVCSCNFATVFLKENGATSDFIDKVCGFIKATEKHYVPKTLSEKVIKDADYFHLFGSDYLFSCEKLRKEWETTEKVTYSDKEWALVNFDFMVNIHQFYTDYAKTNWQPLKDKNCIALQKIINTKEDKKGKKEKKKANTPKEDKPDKPDRGIDTVFRVTLGNHTRLSGIADSKANILLSVNAIIISIALSTIIPKLDNPKYAHLMMPTFFMIVSSVTTIIFAILSTRPKVTKGFFSRQDIEEQKVNLLFFGNFYKMPLDEYQWAMNEMIKDRDYIYNTMIKDLYFLGIVLERKYRLLRVAYNLFMFGIVASVIAFVIAFKLSGE</sequence>
<evidence type="ECO:0000256" key="7">
    <source>
        <dbReference type="ARBA" id="ARBA00023136"/>
    </source>
</evidence>
<feature type="compositionally biased region" description="Basic and acidic residues" evidence="8">
    <location>
        <begin position="211"/>
        <end position="222"/>
    </location>
</feature>
<evidence type="ECO:0000256" key="9">
    <source>
        <dbReference type="SAM" id="Phobius"/>
    </source>
</evidence>
<keyword evidence="2" id="KW-1003">Cell membrane</keyword>
<dbReference type="CDD" id="cd00077">
    <property type="entry name" value="HDc"/>
    <property type="match status" value="1"/>
</dbReference>
<evidence type="ECO:0000256" key="2">
    <source>
        <dbReference type="ARBA" id="ARBA00022475"/>
    </source>
</evidence>
<feature type="domain" description="HD/PDEase" evidence="10">
    <location>
        <begin position="23"/>
        <end position="137"/>
    </location>
</feature>
<feature type="transmembrane region" description="Helical" evidence="9">
    <location>
        <begin position="246"/>
        <end position="265"/>
    </location>
</feature>
<dbReference type="SUPFAM" id="SSF109604">
    <property type="entry name" value="HD-domain/PDEase-like"/>
    <property type="match status" value="1"/>
</dbReference>
<dbReference type="Pfam" id="PF01966">
    <property type="entry name" value="HD"/>
    <property type="match status" value="1"/>
</dbReference>
<evidence type="ECO:0000313" key="11">
    <source>
        <dbReference type="EMBL" id="OAZ04431.1"/>
    </source>
</evidence>
<dbReference type="PATRIC" id="fig|29536.5.peg.1498"/>
<evidence type="ECO:0000256" key="3">
    <source>
        <dbReference type="ARBA" id="ARBA00022692"/>
    </source>
</evidence>
<keyword evidence="12" id="KW-1185">Reference proteome</keyword>
<gene>
    <name evidence="11" type="ORF">FLB_14290</name>
</gene>
<name>A0A199XT62_9FLAO</name>
<dbReference type="SMART" id="SM00471">
    <property type="entry name" value="HDc"/>
    <property type="match status" value="1"/>
</dbReference>
<evidence type="ECO:0000256" key="4">
    <source>
        <dbReference type="ARBA" id="ARBA00022741"/>
    </source>
</evidence>
<dbReference type="Proteomes" id="UP000093807">
    <property type="component" value="Unassembled WGS sequence"/>
</dbReference>
<feature type="transmembrane region" description="Helical" evidence="9">
    <location>
        <begin position="371"/>
        <end position="391"/>
    </location>
</feature>
<dbReference type="Pfam" id="PF18967">
    <property type="entry name" value="PycTM"/>
    <property type="match status" value="1"/>
</dbReference>
<feature type="transmembrane region" description="Helical" evidence="9">
    <location>
        <begin position="277"/>
        <end position="296"/>
    </location>
</feature>
<evidence type="ECO:0000256" key="5">
    <source>
        <dbReference type="ARBA" id="ARBA00022989"/>
    </source>
</evidence>
<keyword evidence="4" id="KW-0547">Nucleotide-binding</keyword>
<dbReference type="AlphaFoldDB" id="A0A199XT62"/>
<dbReference type="EMBL" id="JMTM01000035">
    <property type="protein sequence ID" value="OAZ04431.1"/>
    <property type="molecule type" value="Genomic_DNA"/>
</dbReference>
<accession>A0A199XT62</accession>
<keyword evidence="7 9" id="KW-0472">Membrane</keyword>
<feature type="region of interest" description="Disordered" evidence="8">
    <location>
        <begin position="199"/>
        <end position="222"/>
    </location>
</feature>
<dbReference type="OrthoDB" id="5728337at2"/>
<keyword evidence="5 9" id="KW-1133">Transmembrane helix</keyword>
<comment type="caution">
    <text evidence="11">The sequence shown here is derived from an EMBL/GenBank/DDBJ whole genome shotgun (WGS) entry which is preliminary data.</text>
</comment>
<reference evidence="11 12" key="1">
    <citation type="submission" date="2016-06" db="EMBL/GenBank/DDBJ databases">
        <title>Draft genome sequence of Flavobacterium succinicans strain DD5b.</title>
        <authorList>
            <person name="Poehlein A."/>
            <person name="Daniel R."/>
            <person name="Simeonova D.D."/>
        </authorList>
    </citation>
    <scope>NUCLEOTIDE SEQUENCE [LARGE SCALE GENOMIC DNA]</scope>
    <source>
        <strain evidence="11 12">DD5b</strain>
    </source>
</reference>
<dbReference type="GO" id="GO:0000166">
    <property type="term" value="F:nucleotide binding"/>
    <property type="evidence" value="ECO:0007669"/>
    <property type="project" value="UniProtKB-KW"/>
</dbReference>
<evidence type="ECO:0000256" key="8">
    <source>
        <dbReference type="SAM" id="MobiDB-lite"/>
    </source>
</evidence>
<protein>
    <recommendedName>
        <fullName evidence="10">HD/PDEase domain-containing protein</fullName>
    </recommendedName>
</protein>
<dbReference type="RefSeq" id="WP_064715230.1">
    <property type="nucleotide sequence ID" value="NZ_JMTM01000035.1"/>
</dbReference>
<evidence type="ECO:0000256" key="6">
    <source>
        <dbReference type="ARBA" id="ARBA00023118"/>
    </source>
</evidence>
<evidence type="ECO:0000313" key="12">
    <source>
        <dbReference type="Proteomes" id="UP000093807"/>
    </source>
</evidence>